<dbReference type="Pfam" id="PF07515">
    <property type="entry name" value="TraI_2_C"/>
    <property type="match status" value="1"/>
</dbReference>
<dbReference type="Pfam" id="PF07514">
    <property type="entry name" value="TraI_2"/>
    <property type="match status" value="1"/>
</dbReference>
<dbReference type="Proteomes" id="UP000296468">
    <property type="component" value="Chromosome"/>
</dbReference>
<organism evidence="4 5">
    <name type="scientific">Pseudomonas viciae</name>
    <dbReference type="NCBI Taxonomy" id="2505979"/>
    <lineage>
        <taxon>Bacteria</taxon>
        <taxon>Pseudomonadati</taxon>
        <taxon>Pseudomonadota</taxon>
        <taxon>Gammaproteobacteria</taxon>
        <taxon>Pseudomonadales</taxon>
        <taxon>Pseudomonadaceae</taxon>
        <taxon>Pseudomonas</taxon>
    </lineage>
</organism>
<dbReference type="AlphaFoldDB" id="A0A4P7PD06"/>
<evidence type="ECO:0000259" key="2">
    <source>
        <dbReference type="Pfam" id="PF07514"/>
    </source>
</evidence>
<dbReference type="Gene3D" id="2.40.10.200">
    <property type="entry name" value="STY4665 C-terminal domain-like"/>
    <property type="match status" value="1"/>
</dbReference>
<reference evidence="4 5" key="1">
    <citation type="journal article" date="2019" name="Front. Microbiol.">
        <title>In silico and Genetic Analyses of Cyclic Lipopeptide Synthetic Gene Clusters in Pseudomonas sp. 11K1.</title>
        <authorList>
            <person name="Zhao H."/>
            <person name="Liu Y.P."/>
            <person name="Zhang L.Q."/>
        </authorList>
    </citation>
    <scope>NUCLEOTIDE SEQUENCE [LARGE SCALE GENOMIC DNA]</scope>
    <source>
        <strain evidence="4 5">11K1</strain>
    </source>
</reference>
<dbReference type="RefSeq" id="WP_135843611.1">
    <property type="nucleotide sequence ID" value="NZ_CP035088.1"/>
</dbReference>
<dbReference type="KEGG" id="pvk:EPZ47_03860"/>
<dbReference type="OrthoDB" id="6190309at2"/>
<feature type="domain" description="Putative conjugal transfer nickase/helicase TraI C-terminal" evidence="3">
    <location>
        <begin position="470"/>
        <end position="592"/>
    </location>
</feature>
<dbReference type="InterPro" id="IPR011093">
    <property type="entry name" value="TraI_2_C"/>
</dbReference>
<dbReference type="NCBIfam" id="TIGR03760">
    <property type="entry name" value="ICE_TraI_Pfluor"/>
    <property type="match status" value="1"/>
</dbReference>
<evidence type="ECO:0000256" key="1">
    <source>
        <dbReference type="SAM" id="MobiDB-lite"/>
    </source>
</evidence>
<accession>A0A4P7PD06</accession>
<proteinExistence type="predicted"/>
<dbReference type="InterPro" id="IPR022391">
    <property type="entry name" value="ICE_relaxase_PFGI-1"/>
</dbReference>
<dbReference type="SUPFAM" id="SSF46785">
    <property type="entry name" value="Winged helix' DNA-binding domain"/>
    <property type="match status" value="1"/>
</dbReference>
<feature type="region of interest" description="Disordered" evidence="1">
    <location>
        <begin position="590"/>
        <end position="609"/>
    </location>
</feature>
<evidence type="ECO:0000313" key="4">
    <source>
        <dbReference type="EMBL" id="QBZ87873.1"/>
    </source>
</evidence>
<dbReference type="InterPro" id="IPR036390">
    <property type="entry name" value="WH_DNA-bd_sf"/>
</dbReference>
<dbReference type="EMBL" id="CP035088">
    <property type="protein sequence ID" value="QBZ87873.1"/>
    <property type="molecule type" value="Genomic_DNA"/>
</dbReference>
<dbReference type="Gene3D" id="1.10.10.10">
    <property type="entry name" value="Winged helix-like DNA-binding domain superfamily/Winged helix DNA-binding domain"/>
    <property type="match status" value="1"/>
</dbReference>
<feature type="region of interest" description="Disordered" evidence="1">
    <location>
        <begin position="387"/>
        <end position="463"/>
    </location>
</feature>
<protein>
    <submittedName>
        <fullName evidence="4">Relaxase</fullName>
    </submittedName>
</protein>
<dbReference type="Gene3D" id="1.10.3210.40">
    <property type="match status" value="1"/>
</dbReference>
<sequence length="609" mass="67719">MFSLFHRKLRRALGPTAAASPTSPAGLTTPQSAKSLLAAPHKQKLLEQIWQCTAVSRPQFDKLYLDPIRRYAELVQFLPASESQHHAYSGGMLDHGLEVITYALKMRPSRLLPSGAQPEVQIAQAEAWNAALVYASLGENLGKIAIDVQVEYSDGCAWHPWHGPLTRPYQFRYRKDREHRLRGTASCLMIQQLLSREILDWLSAFPELWASLIFHWSGHSEHTGELGALITQANQASVAKAMGSGPINAMSAAKHALRHKLLDSLRYLLASELKLNQPEASDGWLTREALWLVSKNVSDKLHHHLLSQGVDGVPEQEIAVLDVLLEYGIALPTADGEAIWKVTVTSERGWLQNFTVLKLLPALIWNGRARPVAFTGKVTVDLLEGPSAAPFTSDDPARATTATETNKPATITIQPDPSLSDTVSPDSLDPLRNQFGAPSKWPEDSESAPITECAPSAEEPSVPDKYAKPSGEHFMEWLIEGVRTQEIIMNDDQALVHSVEDTLFLVTPGIFQRYAKAFPHFACISKRQGQSDWEWVQRRFGKMKLHRIQANGRCIWTCELSGARRTRFLHGYFLKKHYGLISDSSSNNPNLKLVTPGSEKPHTTLGNTR</sequence>
<dbReference type="NCBIfam" id="NF041494">
    <property type="entry name" value="MobH"/>
    <property type="match status" value="1"/>
</dbReference>
<gene>
    <name evidence="4" type="ORF">EPZ47_03860</name>
</gene>
<dbReference type="InterPro" id="IPR011119">
    <property type="entry name" value="Unchr_helicase_relaxase_TraI"/>
</dbReference>
<evidence type="ECO:0000259" key="3">
    <source>
        <dbReference type="Pfam" id="PF07515"/>
    </source>
</evidence>
<evidence type="ECO:0000313" key="5">
    <source>
        <dbReference type="Proteomes" id="UP000296468"/>
    </source>
</evidence>
<name>A0A4P7PD06_9PSED</name>
<dbReference type="InterPro" id="IPR036388">
    <property type="entry name" value="WH-like_DNA-bd_sf"/>
</dbReference>
<feature type="compositionally biased region" description="Polar residues" evidence="1">
    <location>
        <begin position="400"/>
        <end position="425"/>
    </location>
</feature>
<feature type="domain" description="Uncharacterised" evidence="2">
    <location>
        <begin position="26"/>
        <end position="339"/>
    </location>
</feature>